<keyword evidence="2" id="KW-0238">DNA-binding</keyword>
<comment type="similarity">
    <text evidence="1">Belongs to the 'phage' integrase family.</text>
</comment>
<sequence length="456" mass="53252">MERLEINETLSQLELLQKMKAMLDEEIRYGIIGLAEATEQEAKMKRQERKLIKEAVDAIHVSKNGKPRNIKLNEAKGLYYTNMPDKSQVYGKTLDALYENLFHAYGLSLDYHELSVGEIFKQAFKRKQFNSTNKENSFTRNLKTYKTYFSSDFTDRDITQITKDDLLSYTKSMCEKFHPSKKEFLAYKGILNLIFEYAFDKDIRSDNPVPCIHNEDYYKDGYCNCITRENVDNILSTEEIDNVRTTIRERLSSYKYKGYDPNGFAIILSTYIGTRVGEVCSLKWSDIKEFFIWIHSQMVEGERKASQGMTWKYCPYTKNERSMSSKKGRYFPITKDTRALLQEVKEKQIELGIYDEDGYIFMRTNGTPINPNCYTKALKKIMDNLGYHVTNNHAFRKSVNSNILIPMGLDEVQRADLLGHSPEVNLNNYTYKRLDDTNEIYQRFNPKTNENTVGLD</sequence>
<dbReference type="InterPro" id="IPR002104">
    <property type="entry name" value="Integrase_catalytic"/>
</dbReference>
<dbReference type="GO" id="GO:0003677">
    <property type="term" value="F:DNA binding"/>
    <property type="evidence" value="ECO:0007669"/>
    <property type="project" value="UniProtKB-KW"/>
</dbReference>
<name>A0A2G3DY63_9FIRM</name>
<feature type="coiled-coil region" evidence="4">
    <location>
        <begin position="6"/>
        <end position="55"/>
    </location>
</feature>
<dbReference type="Gene3D" id="1.10.150.130">
    <property type="match status" value="1"/>
</dbReference>
<gene>
    <name evidence="6" type="ORF">CSX01_01805</name>
</gene>
<dbReference type="PANTHER" id="PTHR30349">
    <property type="entry name" value="PHAGE INTEGRASE-RELATED"/>
    <property type="match status" value="1"/>
</dbReference>
<dbReference type="GO" id="GO:0015074">
    <property type="term" value="P:DNA integration"/>
    <property type="evidence" value="ECO:0007669"/>
    <property type="project" value="InterPro"/>
</dbReference>
<dbReference type="PROSITE" id="PS51898">
    <property type="entry name" value="TYR_RECOMBINASE"/>
    <property type="match status" value="1"/>
</dbReference>
<evidence type="ECO:0000256" key="3">
    <source>
        <dbReference type="ARBA" id="ARBA00023172"/>
    </source>
</evidence>
<dbReference type="InterPro" id="IPR011010">
    <property type="entry name" value="DNA_brk_join_enz"/>
</dbReference>
<evidence type="ECO:0000313" key="6">
    <source>
        <dbReference type="EMBL" id="PHU35992.1"/>
    </source>
</evidence>
<dbReference type="CDD" id="cd00397">
    <property type="entry name" value="DNA_BRE_C"/>
    <property type="match status" value="1"/>
</dbReference>
<dbReference type="RefSeq" id="WP_099391211.1">
    <property type="nucleotide sequence ID" value="NZ_PDYF01000007.1"/>
</dbReference>
<dbReference type="Gene3D" id="1.10.443.10">
    <property type="entry name" value="Intergrase catalytic core"/>
    <property type="match status" value="1"/>
</dbReference>
<protein>
    <recommendedName>
        <fullName evidence="5">Tyr recombinase domain-containing protein</fullName>
    </recommendedName>
</protein>
<dbReference type="GO" id="GO:0006310">
    <property type="term" value="P:DNA recombination"/>
    <property type="evidence" value="ECO:0007669"/>
    <property type="project" value="UniProtKB-KW"/>
</dbReference>
<dbReference type="SUPFAM" id="SSF56349">
    <property type="entry name" value="DNA breaking-rejoining enzymes"/>
    <property type="match status" value="1"/>
</dbReference>
<evidence type="ECO:0000259" key="5">
    <source>
        <dbReference type="PROSITE" id="PS51898"/>
    </source>
</evidence>
<dbReference type="InterPro" id="IPR010998">
    <property type="entry name" value="Integrase_recombinase_N"/>
</dbReference>
<accession>A0A2G3DY63</accession>
<dbReference type="AlphaFoldDB" id="A0A2G3DY63"/>
<keyword evidence="3" id="KW-0233">DNA recombination</keyword>
<evidence type="ECO:0000256" key="4">
    <source>
        <dbReference type="SAM" id="Coils"/>
    </source>
</evidence>
<dbReference type="InterPro" id="IPR050090">
    <property type="entry name" value="Tyrosine_recombinase_XerCD"/>
</dbReference>
<feature type="domain" description="Tyr recombinase" evidence="5">
    <location>
        <begin position="230"/>
        <end position="442"/>
    </location>
</feature>
<dbReference type="Pfam" id="PF00589">
    <property type="entry name" value="Phage_integrase"/>
    <property type="match status" value="1"/>
</dbReference>
<reference evidence="6 7" key="2">
    <citation type="submission" date="2017-10" db="EMBL/GenBank/DDBJ databases">
        <authorList>
            <person name="Banno H."/>
            <person name="Chua N.-H."/>
        </authorList>
    </citation>
    <scope>NUCLEOTIDE SEQUENCE [LARGE SCALE GENOMIC DNA]</scope>
    <source>
        <strain evidence="6 7">JK626</strain>
    </source>
</reference>
<evidence type="ECO:0000256" key="1">
    <source>
        <dbReference type="ARBA" id="ARBA00008857"/>
    </source>
</evidence>
<dbReference type="Proteomes" id="UP000225889">
    <property type="component" value="Unassembled WGS sequence"/>
</dbReference>
<evidence type="ECO:0000256" key="2">
    <source>
        <dbReference type="ARBA" id="ARBA00023125"/>
    </source>
</evidence>
<keyword evidence="4" id="KW-0175">Coiled coil</keyword>
<dbReference type="InterPro" id="IPR013762">
    <property type="entry name" value="Integrase-like_cat_sf"/>
</dbReference>
<evidence type="ECO:0000313" key="7">
    <source>
        <dbReference type="Proteomes" id="UP000225889"/>
    </source>
</evidence>
<proteinExistence type="inferred from homology"/>
<organism evidence="6 7">
    <name type="scientific">Pseudobutyrivibrio ruminis</name>
    <dbReference type="NCBI Taxonomy" id="46206"/>
    <lineage>
        <taxon>Bacteria</taxon>
        <taxon>Bacillati</taxon>
        <taxon>Bacillota</taxon>
        <taxon>Clostridia</taxon>
        <taxon>Lachnospirales</taxon>
        <taxon>Lachnospiraceae</taxon>
        <taxon>Pseudobutyrivibrio</taxon>
    </lineage>
</organism>
<dbReference type="PANTHER" id="PTHR30349:SF41">
    <property type="entry name" value="INTEGRASE_RECOMBINASE PROTEIN MJ0367-RELATED"/>
    <property type="match status" value="1"/>
</dbReference>
<dbReference type="EMBL" id="PDYF01000007">
    <property type="protein sequence ID" value="PHU35992.1"/>
    <property type="molecule type" value="Genomic_DNA"/>
</dbReference>
<reference evidence="6 7" key="1">
    <citation type="submission" date="2017-10" db="EMBL/GenBank/DDBJ databases">
        <title>Resolving the taxonomy of Roseburia spp., Eubacterium rectale and Agathobacter spp. through phylogenomic analysis.</title>
        <authorList>
            <person name="Sheridan P.O."/>
            <person name="Walker A.W."/>
            <person name="Duncan S.H."/>
            <person name="Scott K.P."/>
            <person name="Toole P.W.O."/>
            <person name="Luis P."/>
            <person name="Flint H.J."/>
        </authorList>
    </citation>
    <scope>NUCLEOTIDE SEQUENCE [LARGE SCALE GENOMIC DNA]</scope>
    <source>
        <strain evidence="6 7">JK626</strain>
    </source>
</reference>
<comment type="caution">
    <text evidence="6">The sequence shown here is derived from an EMBL/GenBank/DDBJ whole genome shotgun (WGS) entry which is preliminary data.</text>
</comment>